<comment type="caution">
    <text evidence="1">The sequence shown here is derived from an EMBL/GenBank/DDBJ whole genome shotgun (WGS) entry which is preliminary data.</text>
</comment>
<dbReference type="AlphaFoldDB" id="A0A0U1PUM5"/>
<gene>
    <name evidence="1" type="ORF">VT73_04895</name>
</gene>
<sequence>MVLMTLVSASSDTQGLPPFSFEDAPTVVTNGIKVLPDNVARVLDARVAERYADVLAQLRDL</sequence>
<name>A0A0U1PUM5_9MICO</name>
<proteinExistence type="predicted"/>
<protein>
    <submittedName>
        <fullName evidence="1">Uncharacterized protein</fullName>
    </submittedName>
</protein>
<keyword evidence="2" id="KW-1185">Reference proteome</keyword>
<evidence type="ECO:0000313" key="1">
    <source>
        <dbReference type="EMBL" id="KKM46356.1"/>
    </source>
</evidence>
<organism evidence="1 2">
    <name type="scientific">Rathayibacter toxicus</name>
    <dbReference type="NCBI Taxonomy" id="145458"/>
    <lineage>
        <taxon>Bacteria</taxon>
        <taxon>Bacillati</taxon>
        <taxon>Actinomycetota</taxon>
        <taxon>Actinomycetes</taxon>
        <taxon>Micrococcales</taxon>
        <taxon>Microbacteriaceae</taxon>
        <taxon>Rathayibacter</taxon>
    </lineage>
</organism>
<dbReference type="Proteomes" id="UP000052979">
    <property type="component" value="Unassembled WGS sequence"/>
</dbReference>
<dbReference type="PATRIC" id="fig|145458.8.peg.1109"/>
<dbReference type="EMBL" id="LBFI01000024">
    <property type="protein sequence ID" value="KKM46356.1"/>
    <property type="molecule type" value="Genomic_DNA"/>
</dbReference>
<accession>A0A0U1PUM5</accession>
<reference evidence="1 2" key="1">
    <citation type="submission" date="2015-04" db="EMBL/GenBank/DDBJ databases">
        <title>Draft genome sequence of Rathayibacter toxicus strain FH-142 (AKA 70134 or CS 32), a Western Australian isolate.</title>
        <authorList>
            <consortium name="Consortium for Microbial Forensics and Genomics (microFORGE)"/>
            <person name="Knight B.M."/>
            <person name="Roberts D.P."/>
            <person name="Lin D."/>
            <person name="Hari K."/>
            <person name="Fletcher J."/>
            <person name="Melcher U."/>
            <person name="Blagden T."/>
            <person name="Luster D.G."/>
            <person name="Sechler A.J."/>
            <person name="Schneider W.L."/>
            <person name="Winegar R.A."/>
        </authorList>
    </citation>
    <scope>NUCLEOTIDE SEQUENCE [LARGE SCALE GENOMIC DNA]</scope>
    <source>
        <strain evidence="1 2">FH142</strain>
    </source>
</reference>
<evidence type="ECO:0000313" key="2">
    <source>
        <dbReference type="Proteomes" id="UP000052979"/>
    </source>
</evidence>